<gene>
    <name evidence="2" type="ORF">L195_g059696</name>
</gene>
<dbReference type="EMBL" id="ASHM01132142">
    <property type="protein sequence ID" value="PNX59452.1"/>
    <property type="molecule type" value="Genomic_DNA"/>
</dbReference>
<name>A0A2K3JZK4_TRIPR</name>
<comment type="caution">
    <text evidence="2">The sequence shown here is derived from an EMBL/GenBank/DDBJ whole genome shotgun (WGS) entry which is preliminary data.</text>
</comment>
<protein>
    <submittedName>
        <fullName evidence="2">Uncharacterized protein</fullName>
    </submittedName>
</protein>
<reference evidence="2 3" key="2">
    <citation type="journal article" date="2017" name="Front. Plant Sci.">
        <title>Gene Classification and Mining of Molecular Markers Useful in Red Clover (Trifolium pratense) Breeding.</title>
        <authorList>
            <person name="Istvanek J."/>
            <person name="Dluhosova J."/>
            <person name="Dluhos P."/>
            <person name="Patkova L."/>
            <person name="Nedelnik J."/>
            <person name="Repkova J."/>
        </authorList>
    </citation>
    <scope>NUCLEOTIDE SEQUENCE [LARGE SCALE GENOMIC DNA]</scope>
    <source>
        <strain evidence="3">cv. Tatra</strain>
        <tissue evidence="2">Young leaves</tissue>
    </source>
</reference>
<evidence type="ECO:0000313" key="3">
    <source>
        <dbReference type="Proteomes" id="UP000236291"/>
    </source>
</evidence>
<feature type="compositionally biased region" description="Polar residues" evidence="1">
    <location>
        <begin position="39"/>
        <end position="50"/>
    </location>
</feature>
<evidence type="ECO:0000256" key="1">
    <source>
        <dbReference type="SAM" id="MobiDB-lite"/>
    </source>
</evidence>
<sequence length="50" mass="5673">NHKVSKLEQRQVEIEEILRGADRLGIGHPPTKDNETRHQNSAIAIDSNTR</sequence>
<feature type="non-terminal residue" evidence="2">
    <location>
        <position position="1"/>
    </location>
</feature>
<evidence type="ECO:0000313" key="2">
    <source>
        <dbReference type="EMBL" id="PNX59452.1"/>
    </source>
</evidence>
<accession>A0A2K3JZK4</accession>
<feature type="region of interest" description="Disordered" evidence="1">
    <location>
        <begin position="22"/>
        <end position="50"/>
    </location>
</feature>
<proteinExistence type="predicted"/>
<dbReference type="AlphaFoldDB" id="A0A2K3JZK4"/>
<organism evidence="2 3">
    <name type="scientific">Trifolium pratense</name>
    <name type="common">Red clover</name>
    <dbReference type="NCBI Taxonomy" id="57577"/>
    <lineage>
        <taxon>Eukaryota</taxon>
        <taxon>Viridiplantae</taxon>
        <taxon>Streptophyta</taxon>
        <taxon>Embryophyta</taxon>
        <taxon>Tracheophyta</taxon>
        <taxon>Spermatophyta</taxon>
        <taxon>Magnoliopsida</taxon>
        <taxon>eudicotyledons</taxon>
        <taxon>Gunneridae</taxon>
        <taxon>Pentapetalae</taxon>
        <taxon>rosids</taxon>
        <taxon>fabids</taxon>
        <taxon>Fabales</taxon>
        <taxon>Fabaceae</taxon>
        <taxon>Papilionoideae</taxon>
        <taxon>50 kb inversion clade</taxon>
        <taxon>NPAAA clade</taxon>
        <taxon>Hologalegina</taxon>
        <taxon>IRL clade</taxon>
        <taxon>Trifolieae</taxon>
        <taxon>Trifolium</taxon>
    </lineage>
</organism>
<dbReference type="Proteomes" id="UP000236291">
    <property type="component" value="Unassembled WGS sequence"/>
</dbReference>
<reference evidence="2 3" key="1">
    <citation type="journal article" date="2014" name="Am. J. Bot.">
        <title>Genome assembly and annotation for red clover (Trifolium pratense; Fabaceae).</title>
        <authorList>
            <person name="Istvanek J."/>
            <person name="Jaros M."/>
            <person name="Krenek A."/>
            <person name="Repkova J."/>
        </authorList>
    </citation>
    <scope>NUCLEOTIDE SEQUENCE [LARGE SCALE GENOMIC DNA]</scope>
    <source>
        <strain evidence="3">cv. Tatra</strain>
        <tissue evidence="2">Young leaves</tissue>
    </source>
</reference>